<sequence length="501" mass="55753">MKKFRLFFVLTTLFALLSACNNDSENPENVLPLPAPSSLSGSGDEGSLTFSWEAVPNAKCYAYIFNEGEEVYTNNTSVRFDNLTPSSKYMFKVKAVSGDLNRWTDSEWASTTATTGEAPLAPFVITLGKVTFYSAEVTVTPADPTMTYFCNLLPRNEFDAFSSAQELIDAQIAQIASAAETNSMSFEEFCRAMGLLITGTQTFMTAEELTGDTEYVEYVFGLDYSGKATTELVSKMFRTEKEPTVQPSPMTFAFEMLELTDVSAQLKITPSTNDEYYYCFFVLKENLDAMGEDAVIQACIDDLNEHISSSDYASVAAEQCHKGVYTLAYAEFEPNTEYVGFAFGVGQHGLSAAATTKLFTTESFMMKDPEGGDDPIRIEVVSWGIENTQIKFIPTGEAIPYRCELVKLSDFADLSDEEILAKDMEALWNDYADYYIMMLQYEAFTLTRYMPLDPDTDYIAYAYGLSDGKFEATTKLCKKILRTPAAGTSAMGVRTHRLLKR</sequence>
<comment type="caution">
    <text evidence="4">The sequence shown here is derived from an EMBL/GenBank/DDBJ whole genome shotgun (WGS) entry which is preliminary data.</text>
</comment>
<evidence type="ECO:0000313" key="4">
    <source>
        <dbReference type="EMBL" id="HJA99446.1"/>
    </source>
</evidence>
<gene>
    <name evidence="4" type="ORF">H9779_07615</name>
</gene>
<dbReference type="InterPro" id="IPR013783">
    <property type="entry name" value="Ig-like_fold"/>
</dbReference>
<dbReference type="Pfam" id="PF00041">
    <property type="entry name" value="fn3"/>
    <property type="match status" value="1"/>
</dbReference>
<name>A0A9D2L567_9BACT</name>
<reference evidence="4" key="2">
    <citation type="submission" date="2021-04" db="EMBL/GenBank/DDBJ databases">
        <authorList>
            <person name="Gilroy R."/>
        </authorList>
    </citation>
    <scope>NUCLEOTIDE SEQUENCE</scope>
    <source>
        <strain evidence="4">CHK169-11906</strain>
    </source>
</reference>
<evidence type="ECO:0000256" key="2">
    <source>
        <dbReference type="SAM" id="SignalP"/>
    </source>
</evidence>
<dbReference type="InterPro" id="IPR050991">
    <property type="entry name" value="ECM_Regulatory_Proteins"/>
</dbReference>
<dbReference type="Gene3D" id="2.60.40.10">
    <property type="entry name" value="Immunoglobulins"/>
    <property type="match status" value="1"/>
</dbReference>
<feature type="chain" id="PRO_5039643786" evidence="2">
    <location>
        <begin position="22"/>
        <end position="501"/>
    </location>
</feature>
<dbReference type="PANTHER" id="PTHR46708">
    <property type="entry name" value="TENASCIN"/>
    <property type="match status" value="1"/>
</dbReference>
<evidence type="ECO:0000313" key="5">
    <source>
        <dbReference type="Proteomes" id="UP000824259"/>
    </source>
</evidence>
<dbReference type="InterPro" id="IPR003961">
    <property type="entry name" value="FN3_dom"/>
</dbReference>
<evidence type="ECO:0000259" key="3">
    <source>
        <dbReference type="PROSITE" id="PS50853"/>
    </source>
</evidence>
<feature type="domain" description="Fibronectin type-III" evidence="3">
    <location>
        <begin position="33"/>
        <end position="118"/>
    </location>
</feature>
<dbReference type="CDD" id="cd00063">
    <property type="entry name" value="FN3"/>
    <property type="match status" value="1"/>
</dbReference>
<dbReference type="Proteomes" id="UP000824259">
    <property type="component" value="Unassembled WGS sequence"/>
</dbReference>
<dbReference type="PROSITE" id="PS50853">
    <property type="entry name" value="FN3"/>
    <property type="match status" value="1"/>
</dbReference>
<dbReference type="AlphaFoldDB" id="A0A9D2L567"/>
<feature type="signal peptide" evidence="2">
    <location>
        <begin position="1"/>
        <end position="21"/>
    </location>
</feature>
<dbReference type="InterPro" id="IPR036116">
    <property type="entry name" value="FN3_sf"/>
</dbReference>
<dbReference type="PROSITE" id="PS51257">
    <property type="entry name" value="PROKAR_LIPOPROTEIN"/>
    <property type="match status" value="1"/>
</dbReference>
<keyword evidence="2" id="KW-0732">Signal</keyword>
<protein>
    <submittedName>
        <fullName evidence="4">Fibronectin type III domain-containing protein</fullName>
    </submittedName>
</protein>
<keyword evidence="1" id="KW-0677">Repeat</keyword>
<dbReference type="EMBL" id="DWYR01000025">
    <property type="protein sequence ID" value="HJA99446.1"/>
    <property type="molecule type" value="Genomic_DNA"/>
</dbReference>
<dbReference type="SMART" id="SM00060">
    <property type="entry name" value="FN3"/>
    <property type="match status" value="1"/>
</dbReference>
<accession>A0A9D2L567</accession>
<organism evidence="4 5">
    <name type="scientific">Candidatus Alistipes avicola</name>
    <dbReference type="NCBI Taxonomy" id="2838432"/>
    <lineage>
        <taxon>Bacteria</taxon>
        <taxon>Pseudomonadati</taxon>
        <taxon>Bacteroidota</taxon>
        <taxon>Bacteroidia</taxon>
        <taxon>Bacteroidales</taxon>
        <taxon>Rikenellaceae</taxon>
        <taxon>Alistipes</taxon>
    </lineage>
</organism>
<reference evidence="4" key="1">
    <citation type="journal article" date="2021" name="PeerJ">
        <title>Extensive microbial diversity within the chicken gut microbiome revealed by metagenomics and culture.</title>
        <authorList>
            <person name="Gilroy R."/>
            <person name="Ravi A."/>
            <person name="Getino M."/>
            <person name="Pursley I."/>
            <person name="Horton D.L."/>
            <person name="Alikhan N.F."/>
            <person name="Baker D."/>
            <person name="Gharbi K."/>
            <person name="Hall N."/>
            <person name="Watson M."/>
            <person name="Adriaenssens E.M."/>
            <person name="Foster-Nyarko E."/>
            <person name="Jarju S."/>
            <person name="Secka A."/>
            <person name="Antonio M."/>
            <person name="Oren A."/>
            <person name="Chaudhuri R.R."/>
            <person name="La Ragione R."/>
            <person name="Hildebrand F."/>
            <person name="Pallen M.J."/>
        </authorList>
    </citation>
    <scope>NUCLEOTIDE SEQUENCE</scope>
    <source>
        <strain evidence="4">CHK169-11906</strain>
    </source>
</reference>
<evidence type="ECO:0000256" key="1">
    <source>
        <dbReference type="ARBA" id="ARBA00022737"/>
    </source>
</evidence>
<dbReference type="SUPFAM" id="SSF49265">
    <property type="entry name" value="Fibronectin type III"/>
    <property type="match status" value="1"/>
</dbReference>
<dbReference type="PANTHER" id="PTHR46708:SF2">
    <property type="entry name" value="FIBRONECTIN TYPE-III DOMAIN-CONTAINING PROTEIN"/>
    <property type="match status" value="1"/>
</dbReference>
<proteinExistence type="predicted"/>